<dbReference type="RefSeq" id="WP_010412676.1">
    <property type="nucleotide sequence ID" value="NZ_MCRM02000016.1"/>
</dbReference>
<dbReference type="EMBL" id="MCRM02000016">
    <property type="protein sequence ID" value="PNV74241.1"/>
    <property type="molecule type" value="Genomic_DNA"/>
</dbReference>
<evidence type="ECO:0000313" key="2">
    <source>
        <dbReference type="Proteomes" id="UP000094669"/>
    </source>
</evidence>
<keyword evidence="2" id="KW-1185">Reference proteome</keyword>
<accession>A0ABX4YG61</accession>
<protein>
    <submittedName>
        <fullName evidence="1">Uncharacterized protein</fullName>
    </submittedName>
</protein>
<evidence type="ECO:0000313" key="1">
    <source>
        <dbReference type="EMBL" id="PNV74241.1"/>
    </source>
</evidence>
<name>A0ABX4YG61_9LEPT</name>
<sequence length="292" mass="33013">MRRLFYFGTLLFPISAFSSPSLPIEWIARSWNQEGEISFLGRWESGTKASGGALLQAPFSAGQKGELRLLGIWLNSRDVHTSRSESVGVGYRSPAYESFRITFQVGGSRETYHSVLRFSNRSGSLDFFLRKSSEERGYGGILRSTSSSNTQLSLSIELTQEKERASETRFTIGFAWNWEGITGDILLREASGELDGAASFGITKEFFKKREASDKPSIPIEPSERKRISLSPLTVDELVKAGFSITDALRISEWSRLDERTFRNKINSLASAEQKKIFRLLFRKNQKLDDRH</sequence>
<proteinExistence type="predicted"/>
<reference evidence="1" key="1">
    <citation type="submission" date="2018-01" db="EMBL/GenBank/DDBJ databases">
        <title>Genomic characterization of Leptospira inadai serogroup Lyme isolated from captured rat in Brazil and comparative analysis with human reference strain.</title>
        <authorList>
            <person name="Moreno L.Z."/>
            <person name="Loureiro A.P."/>
            <person name="Miraglia F."/>
            <person name="Kremer F.S."/>
            <person name="Eslabao M.R."/>
            <person name="Dellagostin O.A."/>
            <person name="Lilenbaum W."/>
            <person name="Moreno A.M."/>
        </authorList>
    </citation>
    <scope>NUCLEOTIDE SEQUENCE [LARGE SCALE GENOMIC DNA]</scope>
    <source>
        <strain evidence="1">M34/99</strain>
    </source>
</reference>
<organism evidence="1 2">
    <name type="scientific">Leptospira inadai serovar Lyme</name>
    <dbReference type="NCBI Taxonomy" id="293084"/>
    <lineage>
        <taxon>Bacteria</taxon>
        <taxon>Pseudomonadati</taxon>
        <taxon>Spirochaetota</taxon>
        <taxon>Spirochaetia</taxon>
        <taxon>Leptospirales</taxon>
        <taxon>Leptospiraceae</taxon>
        <taxon>Leptospira</taxon>
    </lineage>
</organism>
<gene>
    <name evidence="1" type="ORF">BES34_014630</name>
</gene>
<comment type="caution">
    <text evidence="1">The sequence shown here is derived from an EMBL/GenBank/DDBJ whole genome shotgun (WGS) entry which is preliminary data.</text>
</comment>
<dbReference type="Proteomes" id="UP000094669">
    <property type="component" value="Unassembled WGS sequence"/>
</dbReference>